<dbReference type="InterPro" id="IPR050309">
    <property type="entry name" value="Type-B_Carboxylest/Lipase"/>
</dbReference>
<evidence type="ECO:0000256" key="3">
    <source>
        <dbReference type="ARBA" id="ARBA00022525"/>
    </source>
</evidence>
<dbReference type="SUPFAM" id="SSF53474">
    <property type="entry name" value="alpha/beta-Hydrolases"/>
    <property type="match status" value="1"/>
</dbReference>
<dbReference type="GO" id="GO:0005576">
    <property type="term" value="C:extracellular region"/>
    <property type="evidence" value="ECO:0007669"/>
    <property type="project" value="UniProtKB-SubCell"/>
</dbReference>
<evidence type="ECO:0000256" key="4">
    <source>
        <dbReference type="ARBA" id="ARBA00022729"/>
    </source>
</evidence>
<evidence type="ECO:0000256" key="7">
    <source>
        <dbReference type="ARBA" id="ARBA00023180"/>
    </source>
</evidence>
<accession>A0A9W9D1Z7</accession>
<dbReference type="GO" id="GO:0016787">
    <property type="term" value="F:hydrolase activity"/>
    <property type="evidence" value="ECO:0007669"/>
    <property type="project" value="UniProtKB-KW"/>
</dbReference>
<keyword evidence="3" id="KW-0964">Secreted</keyword>
<keyword evidence="7" id="KW-0325">Glycoprotein</keyword>
<dbReference type="Proteomes" id="UP001140453">
    <property type="component" value="Unassembled WGS sequence"/>
</dbReference>
<gene>
    <name evidence="10" type="ORF">N0V93_000719</name>
</gene>
<evidence type="ECO:0000256" key="1">
    <source>
        <dbReference type="ARBA" id="ARBA00004613"/>
    </source>
</evidence>
<dbReference type="AlphaFoldDB" id="A0A9W9D1Z7"/>
<evidence type="ECO:0000256" key="8">
    <source>
        <dbReference type="RuleBase" id="RU361235"/>
    </source>
</evidence>
<keyword evidence="4 8" id="KW-0732">Signal</keyword>
<dbReference type="PROSITE" id="PS00122">
    <property type="entry name" value="CARBOXYLESTERASE_B_1"/>
    <property type="match status" value="1"/>
</dbReference>
<feature type="signal peptide" evidence="8">
    <location>
        <begin position="1"/>
        <end position="18"/>
    </location>
</feature>
<reference evidence="10" key="1">
    <citation type="submission" date="2022-10" db="EMBL/GenBank/DDBJ databases">
        <title>Tapping the CABI collections for fungal endophytes: first genome assemblies for Collariella, Neodidymelliopsis, Ascochyta clinopodiicola, Didymella pomorum, Didymosphaeria variabile, Neocosmospora piperis and Neocucurbitaria cava.</title>
        <authorList>
            <person name="Hill R."/>
        </authorList>
    </citation>
    <scope>NUCLEOTIDE SEQUENCE</scope>
    <source>
        <strain evidence="10">IMI 355082</strain>
    </source>
</reference>
<keyword evidence="6" id="KW-0443">Lipid metabolism</keyword>
<dbReference type="GO" id="GO:0006629">
    <property type="term" value="P:lipid metabolic process"/>
    <property type="evidence" value="ECO:0007669"/>
    <property type="project" value="UniProtKB-KW"/>
</dbReference>
<dbReference type="FunFam" id="3.40.50.1820:FF:000213">
    <property type="entry name" value="Carboxylic ester hydrolase"/>
    <property type="match status" value="1"/>
</dbReference>
<evidence type="ECO:0000259" key="9">
    <source>
        <dbReference type="Pfam" id="PF00135"/>
    </source>
</evidence>
<proteinExistence type="inferred from homology"/>
<dbReference type="EC" id="3.1.1.-" evidence="8"/>
<evidence type="ECO:0000256" key="6">
    <source>
        <dbReference type="ARBA" id="ARBA00023098"/>
    </source>
</evidence>
<feature type="chain" id="PRO_5041020022" description="Carboxylic ester hydrolase" evidence="8">
    <location>
        <begin position="19"/>
        <end position="603"/>
    </location>
</feature>
<feature type="domain" description="Carboxylesterase type B" evidence="9">
    <location>
        <begin position="40"/>
        <end position="579"/>
    </location>
</feature>
<dbReference type="Pfam" id="PF00135">
    <property type="entry name" value="COesterase"/>
    <property type="match status" value="1"/>
</dbReference>
<name>A0A9W9D1Z7_9PEZI</name>
<dbReference type="EMBL" id="JAPEVB010000001">
    <property type="protein sequence ID" value="KAJ4396500.1"/>
    <property type="molecule type" value="Genomic_DNA"/>
</dbReference>
<dbReference type="InterPro" id="IPR002018">
    <property type="entry name" value="CarbesteraseB"/>
</dbReference>
<comment type="subcellular location">
    <subcellularLocation>
        <location evidence="1">Secreted</location>
    </subcellularLocation>
</comment>
<sequence length="603" mass="64960">MRFLTLLSALLAHNGVLAAPRSTIVEERHIEERQLAPTVNITNPTATIVGRVVSYADINPIAAGTLESFKQIPFAQPPVGQLRLKPPVALNTSKNLGRIDATALAAKACPQQIMNIDLDIANVPSIVTGALDTVLSSPLLNNSYISGSEDCLTLDVMRPSGTKAGSNLPVMLWIYGGGFELGSTAMYDGTSVVMRSVELGKPVVFVAMNYRVAGFGFLAGKEILADGSANLGLLDQRLAMQWVQNHIRDFGGDPDKVTLWGESAGAISIFDQLLAKNGDNTGATGKPLFRGAIMNSGSAVPADPVDCPKAQAIYDTVVANAGCAGQADTLNCLRSVSYDTFLKASNSVPTLLSYRSLALSYLPRPDGTFFPSSPETVITSGAFAKVPFILGDQEDEGTLFGLFTSNISTTQQIVDYLRQYYFNNPAADINGLVSLYPEDASAGSPFRTGAAYNFYPQFKRIAALLGDAVFTLTRRVVLNGTTTRAPTVPSWSYLSTYDYGTPYLGTLHGSDLIQVFYGTYDNYAANGIMKYFLNFAYNLDPNNGAGGTTPLSIGAVSTLIQWPQWSQSKTLLRFDANSFSTLQDNFRPAPYQYLLNNSQLLRF</sequence>
<evidence type="ECO:0000256" key="5">
    <source>
        <dbReference type="ARBA" id="ARBA00022801"/>
    </source>
</evidence>
<dbReference type="InterPro" id="IPR029058">
    <property type="entry name" value="AB_hydrolase_fold"/>
</dbReference>
<keyword evidence="5 8" id="KW-0378">Hydrolase</keyword>
<dbReference type="Gene3D" id="3.40.50.1820">
    <property type="entry name" value="alpha/beta hydrolase"/>
    <property type="match status" value="1"/>
</dbReference>
<comment type="caution">
    <text evidence="10">The sequence shown here is derived from an EMBL/GenBank/DDBJ whole genome shotgun (WGS) entry which is preliminary data.</text>
</comment>
<dbReference type="OrthoDB" id="408631at2759"/>
<organism evidence="10 11">
    <name type="scientific">Gnomoniopsis smithogilvyi</name>
    <dbReference type="NCBI Taxonomy" id="1191159"/>
    <lineage>
        <taxon>Eukaryota</taxon>
        <taxon>Fungi</taxon>
        <taxon>Dikarya</taxon>
        <taxon>Ascomycota</taxon>
        <taxon>Pezizomycotina</taxon>
        <taxon>Sordariomycetes</taxon>
        <taxon>Sordariomycetidae</taxon>
        <taxon>Diaporthales</taxon>
        <taxon>Gnomoniaceae</taxon>
        <taxon>Gnomoniopsis</taxon>
    </lineage>
</organism>
<evidence type="ECO:0000313" key="10">
    <source>
        <dbReference type="EMBL" id="KAJ4396500.1"/>
    </source>
</evidence>
<dbReference type="PANTHER" id="PTHR11559">
    <property type="entry name" value="CARBOXYLESTERASE"/>
    <property type="match status" value="1"/>
</dbReference>
<protein>
    <recommendedName>
        <fullName evidence="8">Carboxylic ester hydrolase</fullName>
        <ecNumber evidence="8">3.1.1.-</ecNumber>
    </recommendedName>
</protein>
<dbReference type="InterPro" id="IPR019826">
    <property type="entry name" value="Carboxylesterase_B_AS"/>
</dbReference>
<evidence type="ECO:0000313" key="11">
    <source>
        <dbReference type="Proteomes" id="UP001140453"/>
    </source>
</evidence>
<comment type="similarity">
    <text evidence="2 8">Belongs to the type-B carboxylesterase/lipase family.</text>
</comment>
<evidence type="ECO:0000256" key="2">
    <source>
        <dbReference type="ARBA" id="ARBA00005964"/>
    </source>
</evidence>
<keyword evidence="11" id="KW-1185">Reference proteome</keyword>